<dbReference type="Gene3D" id="3.40.50.1370">
    <property type="entry name" value="Aspartate/ornithine carbamoyltransferase"/>
    <property type="match status" value="1"/>
</dbReference>
<name>A0A0W8FZU6_9ZZZZ</name>
<evidence type="ECO:0000256" key="1">
    <source>
        <dbReference type="ARBA" id="ARBA00022679"/>
    </source>
</evidence>
<dbReference type="InterPro" id="IPR036901">
    <property type="entry name" value="Asp/Orn_carbamoylTrfase_sf"/>
</dbReference>
<dbReference type="EC" id="2.1.3.3" evidence="3"/>
<accession>A0A0W8FZU6</accession>
<gene>
    <name evidence="3" type="ORF">ASZ90_003855</name>
</gene>
<dbReference type="SUPFAM" id="SSF53671">
    <property type="entry name" value="Aspartate/ornithine carbamoyltransferase"/>
    <property type="match status" value="1"/>
</dbReference>
<feature type="domain" description="Aspartate/ornithine carbamoyltransferase Asp/Orn-binding" evidence="2">
    <location>
        <begin position="20"/>
        <end position="48"/>
    </location>
</feature>
<dbReference type="Pfam" id="PF00185">
    <property type="entry name" value="OTCace"/>
    <property type="match status" value="1"/>
</dbReference>
<reference evidence="3" key="1">
    <citation type="journal article" date="2015" name="Proc. Natl. Acad. Sci. U.S.A.">
        <title>Networks of energetic and metabolic interactions define dynamics in microbial communities.</title>
        <authorList>
            <person name="Embree M."/>
            <person name="Liu J.K."/>
            <person name="Al-Bassam M.M."/>
            <person name="Zengler K."/>
        </authorList>
    </citation>
    <scope>NUCLEOTIDE SEQUENCE</scope>
</reference>
<dbReference type="InterPro" id="IPR006131">
    <property type="entry name" value="Asp_carbamoyltransf_Asp/Orn-bd"/>
</dbReference>
<organism evidence="3">
    <name type="scientific">hydrocarbon metagenome</name>
    <dbReference type="NCBI Taxonomy" id="938273"/>
    <lineage>
        <taxon>unclassified sequences</taxon>
        <taxon>metagenomes</taxon>
        <taxon>ecological metagenomes</taxon>
    </lineage>
</organism>
<evidence type="ECO:0000313" key="3">
    <source>
        <dbReference type="EMBL" id="KUG26306.1"/>
    </source>
</evidence>
<proteinExistence type="predicted"/>
<sequence>MFERNLISDSEFKIIPFKQSEVINNPNISVVFDEAENRLHTAKAIMSLTM</sequence>
<protein>
    <submittedName>
        <fullName evidence="3">Ornithine carbamoyltransferase</fullName>
        <ecNumber evidence="3">2.1.3.3</ecNumber>
    </submittedName>
</protein>
<dbReference type="GO" id="GO:0016597">
    <property type="term" value="F:amino acid binding"/>
    <property type="evidence" value="ECO:0007669"/>
    <property type="project" value="InterPro"/>
</dbReference>
<dbReference type="EMBL" id="LNQE01000488">
    <property type="protein sequence ID" value="KUG26306.1"/>
    <property type="molecule type" value="Genomic_DNA"/>
</dbReference>
<dbReference type="GO" id="GO:0004585">
    <property type="term" value="F:ornithine carbamoyltransferase activity"/>
    <property type="evidence" value="ECO:0007669"/>
    <property type="project" value="UniProtKB-EC"/>
</dbReference>
<comment type="caution">
    <text evidence="3">The sequence shown here is derived from an EMBL/GenBank/DDBJ whole genome shotgun (WGS) entry which is preliminary data.</text>
</comment>
<dbReference type="AlphaFoldDB" id="A0A0W8FZU6"/>
<evidence type="ECO:0000259" key="2">
    <source>
        <dbReference type="Pfam" id="PF00185"/>
    </source>
</evidence>
<keyword evidence="1 3" id="KW-0808">Transferase</keyword>